<dbReference type="EMBL" id="SNRX01000001">
    <property type="protein sequence ID" value="KAA6303756.1"/>
    <property type="molecule type" value="Genomic_DNA"/>
</dbReference>
<sequence length="968" mass="109407">MKNKKRRPLFFLLLFFAVVQIQAQKVAIDTIVTDSPSITQLQSISTVDGDRLLHRPVFQMEQFLDGTLPGLAVDLTNGYPTASLGLSMRQRNLLIVVDGIPRADVNLTPNQIESVSILKDGLGLAIWGMSSGDGILSIKTKRGVADKIKIDFTAQYAQHQQINRPKILDAYAYGNLLNEAAYYDNEAVWYAAGSPDVPVHNLVYSEQDLELYKNGSSPYTHPNNDWYSILMRDIAPIQQYNLNLSGGSEGARYFIDLNMYDQQGFLKQDKTLNAYDTREGFKKWSMRTSVDVNLTKNTLFSINLFGQMFRETTPGTSMSTLYSEIHKTPANAYPVFNPPADLDKKGIMKQTYGGNSNFRVNDAPFNLYAASVGNGYVLYPKTDLNFDIALEHHFTNALKGLYVKGLYSYNSSYREIRTNAKHPDIWQYTPIAGKEINDPSNYNKIYTGTPPSRSSTYSRQNRLQYVDLHTGYDFTFGLNSSKTKLTYWNNQFVAIDGYLPMYKQGFNLHSEYDYNKKYLAEISLSTNSLNYLKPGHQWGFFPAAGLGWNIAAEDFFRVDAINTLKLRTTLGLNGNDGTGSFLRGGYGNLGSYYYTYIPTYKSGGSIVLGQSSTSYSTLVEDHLPYITQWEKSLRFVLGVDVEALDKSLKVGVEYFNNHHFDILAVDISKNYSGLLGIDPVATNMAAYRQQGLEFDVTYQKQFGDFSLIVNPLLTLYKSITLKNGEPKYPEPYMQLEGRMRGNTHGYQADGFFQSQTEIDNYLLPKEEGGLGYYLDGYTPQPGDIKYKDLNGDFNIDALDQDEIYSHVPRIEYGIYFNAGWKGLNLSMQWSGVGNSQISTQSYSNNMPFSRNGTAIGNAYEPQLDYWRPDNPNASYPRLTAGTNSWNTRTSTFWVKDNSYLRLKNIELSYSLPQNWMQSIHLSNVKVFVNAYNALTFTPLKYVDPEMPNAYGSNVPNFKAYNAGINVQF</sequence>
<keyword evidence="1" id="KW-0732">Signal</keyword>
<dbReference type="InterPro" id="IPR023996">
    <property type="entry name" value="TonB-dep_OMP_SusC/RagA"/>
</dbReference>
<evidence type="ECO:0000313" key="4">
    <source>
        <dbReference type="Proteomes" id="UP000324575"/>
    </source>
</evidence>
<dbReference type="InterPro" id="IPR037066">
    <property type="entry name" value="Plug_dom_sf"/>
</dbReference>
<dbReference type="NCBIfam" id="TIGR04056">
    <property type="entry name" value="OMP_RagA_SusC"/>
    <property type="match status" value="1"/>
</dbReference>
<dbReference type="Gene3D" id="2.170.130.10">
    <property type="entry name" value="TonB-dependent receptor, plug domain"/>
    <property type="match status" value="1"/>
</dbReference>
<protein>
    <submittedName>
        <fullName evidence="3">TonB-dependent receptor SusC</fullName>
    </submittedName>
</protein>
<evidence type="ECO:0000259" key="2">
    <source>
        <dbReference type="Pfam" id="PF07715"/>
    </source>
</evidence>
<evidence type="ECO:0000256" key="1">
    <source>
        <dbReference type="SAM" id="SignalP"/>
    </source>
</evidence>
<keyword evidence="3" id="KW-0675">Receptor</keyword>
<dbReference type="SUPFAM" id="SSF56935">
    <property type="entry name" value="Porins"/>
    <property type="match status" value="1"/>
</dbReference>
<feature type="signal peptide" evidence="1">
    <location>
        <begin position="1"/>
        <end position="23"/>
    </location>
</feature>
<accession>A0A5M8P658</accession>
<reference evidence="3 4" key="1">
    <citation type="submission" date="2019-03" db="EMBL/GenBank/DDBJ databases">
        <title>Single cell metagenomics reveals metabolic interactions within the superorganism composed of flagellate Streblomastix strix and complex community of Bacteroidetes bacteria on its surface.</title>
        <authorList>
            <person name="Treitli S.C."/>
            <person name="Kolisko M."/>
            <person name="Husnik F."/>
            <person name="Keeling P."/>
            <person name="Hampl V."/>
        </authorList>
    </citation>
    <scope>NUCLEOTIDE SEQUENCE [LARGE SCALE GENOMIC DNA]</scope>
    <source>
        <strain evidence="3">St1</strain>
    </source>
</reference>
<dbReference type="Proteomes" id="UP000324575">
    <property type="component" value="Unassembled WGS sequence"/>
</dbReference>
<gene>
    <name evidence="3" type="ORF">EZS26_000307</name>
</gene>
<feature type="domain" description="TonB-dependent receptor plug" evidence="2">
    <location>
        <begin position="40"/>
        <end position="134"/>
    </location>
</feature>
<dbReference type="InterPro" id="IPR012910">
    <property type="entry name" value="Plug_dom"/>
</dbReference>
<name>A0A5M8P658_9BACT</name>
<proteinExistence type="predicted"/>
<evidence type="ECO:0000313" key="3">
    <source>
        <dbReference type="EMBL" id="KAA6303756.1"/>
    </source>
</evidence>
<comment type="caution">
    <text evidence="3">The sequence shown here is derived from an EMBL/GenBank/DDBJ whole genome shotgun (WGS) entry which is preliminary data.</text>
</comment>
<feature type="chain" id="PRO_5024321693" evidence="1">
    <location>
        <begin position="24"/>
        <end position="968"/>
    </location>
</feature>
<dbReference type="Pfam" id="PF07715">
    <property type="entry name" value="Plug"/>
    <property type="match status" value="1"/>
</dbReference>
<dbReference type="AlphaFoldDB" id="A0A5M8P658"/>
<organism evidence="3 4">
    <name type="scientific">Candidatus Ordinivivax streblomastigis</name>
    <dbReference type="NCBI Taxonomy" id="2540710"/>
    <lineage>
        <taxon>Bacteria</taxon>
        <taxon>Pseudomonadati</taxon>
        <taxon>Bacteroidota</taxon>
        <taxon>Bacteroidia</taxon>
        <taxon>Bacteroidales</taxon>
        <taxon>Candidatus Ordinivivax</taxon>
    </lineage>
</organism>